<dbReference type="Pfam" id="PF12697">
    <property type="entry name" value="Abhydrolase_6"/>
    <property type="match status" value="1"/>
</dbReference>
<gene>
    <name evidence="2" type="ORF">ACFQVC_09965</name>
</gene>
<dbReference type="GO" id="GO:0016787">
    <property type="term" value="F:hydrolase activity"/>
    <property type="evidence" value="ECO:0007669"/>
    <property type="project" value="UniProtKB-KW"/>
</dbReference>
<protein>
    <submittedName>
        <fullName evidence="2">Alpha/beta fold hydrolase</fullName>
    </submittedName>
</protein>
<sequence>MTAFVLVSGGYTGGWIWRDVAARLRESGAEVHPVTLTGTGERRHLAGPGTDLALHIEDLVQVIDHVEAPEVVLVGYCYGIYPAVAAAERRMDRVARIVYLDSPMPQDGYSVLGQVQEQMADEATKDRMLQQAERAEDGWRIPVPTGEEWQAWGNLAGVSEEGLERLRRLASPQPLGTLIQPMELSGATAKLPTTGVFCTDGGTMDIATLEALVASGAPLVQDLVDPRVGFFELATGHWPMLSTPDELAEVLLRAAADEGHRLTGAP</sequence>
<dbReference type="InterPro" id="IPR029058">
    <property type="entry name" value="AB_hydrolase_fold"/>
</dbReference>
<keyword evidence="3" id="KW-1185">Reference proteome</keyword>
<dbReference type="SUPFAM" id="SSF53474">
    <property type="entry name" value="alpha/beta-Hydrolases"/>
    <property type="match status" value="1"/>
</dbReference>
<dbReference type="RefSeq" id="WP_381829046.1">
    <property type="nucleotide sequence ID" value="NZ_JBHTCF010000003.1"/>
</dbReference>
<dbReference type="Gene3D" id="3.40.50.1820">
    <property type="entry name" value="alpha/beta hydrolase"/>
    <property type="match status" value="1"/>
</dbReference>
<evidence type="ECO:0000313" key="2">
    <source>
        <dbReference type="EMBL" id="MFC7304537.1"/>
    </source>
</evidence>
<dbReference type="Proteomes" id="UP001596523">
    <property type="component" value="Unassembled WGS sequence"/>
</dbReference>
<dbReference type="InterPro" id="IPR052897">
    <property type="entry name" value="Sec-Metab_Biosynth_Hydrolase"/>
</dbReference>
<proteinExistence type="predicted"/>
<organism evidence="2 3">
    <name type="scientific">Streptomyces monticola</name>
    <dbReference type="NCBI Taxonomy" id="2666263"/>
    <lineage>
        <taxon>Bacteria</taxon>
        <taxon>Bacillati</taxon>
        <taxon>Actinomycetota</taxon>
        <taxon>Actinomycetes</taxon>
        <taxon>Kitasatosporales</taxon>
        <taxon>Streptomycetaceae</taxon>
        <taxon>Streptomyces</taxon>
    </lineage>
</organism>
<dbReference type="PANTHER" id="PTHR37017:SF11">
    <property type="entry name" value="ESTERASE_LIPASE_THIOESTERASE DOMAIN-CONTAINING PROTEIN"/>
    <property type="match status" value="1"/>
</dbReference>
<evidence type="ECO:0000259" key="1">
    <source>
        <dbReference type="Pfam" id="PF12697"/>
    </source>
</evidence>
<evidence type="ECO:0000313" key="3">
    <source>
        <dbReference type="Proteomes" id="UP001596523"/>
    </source>
</evidence>
<feature type="domain" description="AB hydrolase-1" evidence="1">
    <location>
        <begin position="4"/>
        <end position="250"/>
    </location>
</feature>
<dbReference type="InterPro" id="IPR000073">
    <property type="entry name" value="AB_hydrolase_1"/>
</dbReference>
<accession>A0ABW2JGW5</accession>
<name>A0ABW2JGW5_9ACTN</name>
<reference evidence="3" key="1">
    <citation type="journal article" date="2019" name="Int. J. Syst. Evol. Microbiol.">
        <title>The Global Catalogue of Microorganisms (GCM) 10K type strain sequencing project: providing services to taxonomists for standard genome sequencing and annotation.</title>
        <authorList>
            <consortium name="The Broad Institute Genomics Platform"/>
            <consortium name="The Broad Institute Genome Sequencing Center for Infectious Disease"/>
            <person name="Wu L."/>
            <person name="Ma J."/>
        </authorList>
    </citation>
    <scope>NUCLEOTIDE SEQUENCE [LARGE SCALE GENOMIC DNA]</scope>
    <source>
        <strain evidence="3">SYNS20</strain>
    </source>
</reference>
<dbReference type="EMBL" id="JBHTCF010000003">
    <property type="protein sequence ID" value="MFC7304537.1"/>
    <property type="molecule type" value="Genomic_DNA"/>
</dbReference>
<dbReference type="PANTHER" id="PTHR37017">
    <property type="entry name" value="AB HYDROLASE-1 DOMAIN-CONTAINING PROTEIN-RELATED"/>
    <property type="match status" value="1"/>
</dbReference>
<comment type="caution">
    <text evidence="2">The sequence shown here is derived from an EMBL/GenBank/DDBJ whole genome shotgun (WGS) entry which is preliminary data.</text>
</comment>
<keyword evidence="2" id="KW-0378">Hydrolase</keyword>